<keyword evidence="3" id="KW-0813">Transport</keyword>
<dbReference type="SUPFAM" id="SSF51735">
    <property type="entry name" value="NAD(P)-binding Rossmann-fold domains"/>
    <property type="match status" value="1"/>
</dbReference>
<feature type="transmembrane region" description="Helical" evidence="7">
    <location>
        <begin position="38"/>
        <end position="57"/>
    </location>
</feature>
<proteinExistence type="inferred from homology"/>
<keyword evidence="6 7" id="KW-0472">Membrane</keyword>
<dbReference type="Gene3D" id="3.40.50.720">
    <property type="entry name" value="NAD(P)-binding Rossmann-like Domain"/>
    <property type="match status" value="1"/>
</dbReference>
<dbReference type="Pfam" id="PF02254">
    <property type="entry name" value="TrkA_N"/>
    <property type="match status" value="1"/>
</dbReference>
<feature type="transmembrane region" description="Helical" evidence="7">
    <location>
        <begin position="157"/>
        <end position="177"/>
    </location>
</feature>
<feature type="transmembrane region" description="Helical" evidence="7">
    <location>
        <begin position="96"/>
        <end position="119"/>
    </location>
</feature>
<dbReference type="GO" id="GO:0015297">
    <property type="term" value="F:antiporter activity"/>
    <property type="evidence" value="ECO:0007669"/>
    <property type="project" value="InterPro"/>
</dbReference>
<evidence type="ECO:0000256" key="7">
    <source>
        <dbReference type="SAM" id="Phobius"/>
    </source>
</evidence>
<evidence type="ECO:0000256" key="1">
    <source>
        <dbReference type="ARBA" id="ARBA00004141"/>
    </source>
</evidence>
<dbReference type="PANTHER" id="PTHR42751:SF3">
    <property type="entry name" value="SODIUM_GLUTAMATE SYMPORTER"/>
    <property type="match status" value="1"/>
</dbReference>
<dbReference type="InterPro" id="IPR036291">
    <property type="entry name" value="NAD(P)-bd_dom_sf"/>
</dbReference>
<name>A0A351JTX3_UNCKA</name>
<evidence type="ECO:0000313" key="10">
    <source>
        <dbReference type="Proteomes" id="UP000264072"/>
    </source>
</evidence>
<comment type="subcellular location">
    <subcellularLocation>
        <location evidence="1">Membrane</location>
        <topology evidence="1">Multi-pass membrane protein</topology>
    </subcellularLocation>
</comment>
<feature type="transmembrane region" description="Helical" evidence="7">
    <location>
        <begin position="305"/>
        <end position="326"/>
    </location>
</feature>
<feature type="transmembrane region" description="Helical" evidence="7">
    <location>
        <begin position="224"/>
        <end position="243"/>
    </location>
</feature>
<reference evidence="9 10" key="1">
    <citation type="journal article" date="2018" name="Nat. Biotechnol.">
        <title>A standardized bacterial taxonomy based on genome phylogeny substantially revises the tree of life.</title>
        <authorList>
            <person name="Parks D.H."/>
            <person name="Chuvochina M."/>
            <person name="Waite D.W."/>
            <person name="Rinke C."/>
            <person name="Skarshewski A."/>
            <person name="Chaumeil P.A."/>
            <person name="Hugenholtz P."/>
        </authorList>
    </citation>
    <scope>NUCLEOTIDE SEQUENCE [LARGE SCALE GENOMIC DNA]</scope>
    <source>
        <strain evidence="9">UBA10185</strain>
    </source>
</reference>
<evidence type="ECO:0000256" key="2">
    <source>
        <dbReference type="ARBA" id="ARBA00005551"/>
    </source>
</evidence>
<dbReference type="InterPro" id="IPR038770">
    <property type="entry name" value="Na+/solute_symporter_sf"/>
</dbReference>
<dbReference type="GO" id="GO:1902600">
    <property type="term" value="P:proton transmembrane transport"/>
    <property type="evidence" value="ECO:0007669"/>
    <property type="project" value="InterPro"/>
</dbReference>
<evidence type="ECO:0000256" key="4">
    <source>
        <dbReference type="ARBA" id="ARBA00022692"/>
    </source>
</evidence>
<feature type="transmembrane region" description="Helical" evidence="7">
    <location>
        <begin position="189"/>
        <end position="212"/>
    </location>
</feature>
<organism evidence="9 10">
    <name type="scientific">candidate division WWE3 bacterium</name>
    <dbReference type="NCBI Taxonomy" id="2053526"/>
    <lineage>
        <taxon>Bacteria</taxon>
        <taxon>Katanobacteria</taxon>
    </lineage>
</organism>
<dbReference type="InterPro" id="IPR003148">
    <property type="entry name" value="RCK_N"/>
</dbReference>
<feature type="transmembrane region" description="Helical" evidence="7">
    <location>
        <begin position="363"/>
        <end position="381"/>
    </location>
</feature>
<dbReference type="PANTHER" id="PTHR42751">
    <property type="entry name" value="SODIUM/HYDROGEN EXCHANGER FAMILY/TRKA DOMAIN PROTEIN"/>
    <property type="match status" value="1"/>
</dbReference>
<evidence type="ECO:0000256" key="5">
    <source>
        <dbReference type="ARBA" id="ARBA00022989"/>
    </source>
</evidence>
<dbReference type="AlphaFoldDB" id="A0A351JTX3"/>
<accession>A0A351JTX3</accession>
<gene>
    <name evidence="9" type="ORF">DCY43_03305</name>
</gene>
<comment type="similarity">
    <text evidence="2">Belongs to the monovalent cation:proton antiporter 2 (CPA2) transporter (TC 2.A.37) family.</text>
</comment>
<dbReference type="GO" id="GO:0006813">
    <property type="term" value="P:potassium ion transport"/>
    <property type="evidence" value="ECO:0007669"/>
    <property type="project" value="InterPro"/>
</dbReference>
<keyword evidence="5 7" id="KW-1133">Transmembrane helix</keyword>
<evidence type="ECO:0000256" key="6">
    <source>
        <dbReference type="ARBA" id="ARBA00023136"/>
    </source>
</evidence>
<feature type="transmembrane region" description="Helical" evidence="7">
    <location>
        <begin position="338"/>
        <end position="357"/>
    </location>
</feature>
<evidence type="ECO:0000313" key="9">
    <source>
        <dbReference type="EMBL" id="HAZ29743.1"/>
    </source>
</evidence>
<feature type="transmembrane region" description="Helical" evidence="7">
    <location>
        <begin position="125"/>
        <end position="145"/>
    </location>
</feature>
<dbReference type="Proteomes" id="UP000264072">
    <property type="component" value="Unassembled WGS sequence"/>
</dbReference>
<dbReference type="Pfam" id="PF00999">
    <property type="entry name" value="Na_H_Exchanger"/>
    <property type="match status" value="1"/>
</dbReference>
<comment type="caution">
    <text evidence="9">The sequence shown here is derived from an EMBL/GenBank/DDBJ whole genome shotgun (WGS) entry which is preliminary data.</text>
</comment>
<dbReference type="PROSITE" id="PS51201">
    <property type="entry name" value="RCK_N"/>
    <property type="match status" value="1"/>
</dbReference>
<dbReference type="Gene3D" id="1.20.1530.20">
    <property type="match status" value="1"/>
</dbReference>
<feature type="transmembrane region" description="Helical" evidence="7">
    <location>
        <begin position="63"/>
        <end position="84"/>
    </location>
</feature>
<evidence type="ECO:0000256" key="3">
    <source>
        <dbReference type="ARBA" id="ARBA00022448"/>
    </source>
</evidence>
<sequence length="576" mass="62490">MSSRTQLTAHMELFTQIGILLVVAALLSLGARLLKQPAIVAYILTGLLAGSFLIQTGDIGVNQAFIIFSELGITILLFIVGINLSPKSIKTVGKNAFVAGGAQIILTTFLAYVLAKFLGFAPVEAIVLSIAFSFSSTVVVLKLLSDLGDLEKLHAKLAIGILLAQDILASVCLIFLAAVSNAHNGTPTILLLFAKGAGLFVIIWFVGTRVLAKFSKLFAKSQENLFLFSVAWGFGVASIFMEAGFSKEVGALIAGVSLSTLPYSTEIASKLKPLRDFFVILFFISLGSKISGPEVMAIIPQALIFSLFVIVVKPILTGLLVNALGYNSRVSFNTGVSLAQISEFSLVFLLLALKLGYVQPGSVGLTTLVLIVTIVVSSYLIKYSNKLEPVCSQLFRLTNKSSLEERISKIGTYDVILLGCNRVGWDFVKTFMNLGTGFLVVDYNPKTVEELKKKDVNAIYGDAEDTEFLEEVGASRAKMVISTIPDFETSSVVLEHIRGENPDSAVVLISYNVDEALSLYDKGATYVILPHFISAQHAVKMLEEFGIGHKNFEQEKNNHITYLKERKTLGLFHPPH</sequence>
<protein>
    <recommendedName>
        <fullName evidence="8">RCK N-terminal domain-containing protein</fullName>
    </recommendedName>
</protein>
<keyword evidence="4 7" id="KW-0812">Transmembrane</keyword>
<feature type="domain" description="RCK N-terminal" evidence="8">
    <location>
        <begin position="412"/>
        <end position="529"/>
    </location>
</feature>
<dbReference type="EMBL" id="DNHX01000031">
    <property type="protein sequence ID" value="HAZ29743.1"/>
    <property type="molecule type" value="Genomic_DNA"/>
</dbReference>
<dbReference type="GO" id="GO:0016020">
    <property type="term" value="C:membrane"/>
    <property type="evidence" value="ECO:0007669"/>
    <property type="project" value="UniProtKB-SubCell"/>
</dbReference>
<feature type="transmembrane region" description="Helical" evidence="7">
    <location>
        <begin position="13"/>
        <end position="31"/>
    </location>
</feature>
<dbReference type="InterPro" id="IPR006153">
    <property type="entry name" value="Cation/H_exchanger_TM"/>
</dbReference>
<evidence type="ECO:0000259" key="8">
    <source>
        <dbReference type="PROSITE" id="PS51201"/>
    </source>
</evidence>